<dbReference type="PANTHER" id="PTHR10668">
    <property type="entry name" value="PHYTOENE DEHYDROGENASE"/>
    <property type="match status" value="1"/>
</dbReference>
<gene>
    <name evidence="1" type="ORF">GCM10022286_01260</name>
</gene>
<comment type="caution">
    <text evidence="1">The sequence shown here is derived from an EMBL/GenBank/DDBJ whole genome shotgun (WGS) entry which is preliminary data.</text>
</comment>
<reference evidence="1" key="2">
    <citation type="submission" date="2023-12" db="EMBL/GenBank/DDBJ databases">
        <authorList>
            <person name="Sun Q."/>
            <person name="Inoue M."/>
        </authorList>
    </citation>
    <scope>NUCLEOTIDE SEQUENCE</scope>
    <source>
        <strain evidence="1">JCM 17590</strain>
    </source>
</reference>
<dbReference type="InterPro" id="IPR036188">
    <property type="entry name" value="FAD/NAD-bd_sf"/>
</dbReference>
<proteinExistence type="predicted"/>
<dbReference type="Proteomes" id="UP001415169">
    <property type="component" value="Unassembled WGS sequence"/>
</dbReference>
<protein>
    <submittedName>
        <fullName evidence="1">NAD(P)/FAD-dependent oxidoreductase</fullName>
    </submittedName>
</protein>
<dbReference type="Gene3D" id="3.90.660.50">
    <property type="match status" value="1"/>
</dbReference>
<dbReference type="RefSeq" id="WP_344789804.1">
    <property type="nucleotide sequence ID" value="NZ_BAABBV010000001.1"/>
</dbReference>
<accession>A0ABP7ZD57</accession>
<dbReference type="Pfam" id="PF13450">
    <property type="entry name" value="NAD_binding_8"/>
    <property type="match status" value="1"/>
</dbReference>
<name>A0ABP7ZD57_9MICO</name>
<evidence type="ECO:0000313" key="1">
    <source>
        <dbReference type="EMBL" id="GAA4154113.1"/>
    </source>
</evidence>
<dbReference type="PRINTS" id="PR00419">
    <property type="entry name" value="ADXRDTASE"/>
</dbReference>
<dbReference type="PANTHER" id="PTHR10668:SF105">
    <property type="entry name" value="DEHYDROGENASE-RELATED"/>
    <property type="match status" value="1"/>
</dbReference>
<evidence type="ECO:0000313" key="2">
    <source>
        <dbReference type="Proteomes" id="UP001415169"/>
    </source>
</evidence>
<organism evidence="1 2">
    <name type="scientific">Gryllotalpicola daejeonensis</name>
    <dbReference type="NCBI Taxonomy" id="993087"/>
    <lineage>
        <taxon>Bacteria</taxon>
        <taxon>Bacillati</taxon>
        <taxon>Actinomycetota</taxon>
        <taxon>Actinomycetes</taxon>
        <taxon>Micrococcales</taxon>
        <taxon>Microbacteriaceae</taxon>
        <taxon>Gryllotalpicola</taxon>
    </lineage>
</organism>
<reference evidence="1" key="1">
    <citation type="journal article" date="2014" name="Int. J. Syst. Evol. Microbiol.">
        <title>Complete genome of a new Firmicutes species belonging to the dominant human colonic microbiota ('Ruminococcus bicirculans') reveals two chromosomes and a selective capacity to utilize plant glucans.</title>
        <authorList>
            <consortium name="NISC Comparative Sequencing Program"/>
            <person name="Wegmann U."/>
            <person name="Louis P."/>
            <person name="Goesmann A."/>
            <person name="Henrissat B."/>
            <person name="Duncan S.H."/>
            <person name="Flint H.J."/>
        </authorList>
    </citation>
    <scope>NUCLEOTIDE SEQUENCE</scope>
    <source>
        <strain evidence="1">JCM 17590</strain>
    </source>
</reference>
<dbReference type="EMBL" id="BAABBV010000001">
    <property type="protein sequence ID" value="GAA4154113.1"/>
    <property type="molecule type" value="Genomic_DNA"/>
</dbReference>
<keyword evidence="2" id="KW-1185">Reference proteome</keyword>
<dbReference type="Gene3D" id="3.50.50.60">
    <property type="entry name" value="FAD/NAD(P)-binding domain"/>
    <property type="match status" value="2"/>
</dbReference>
<dbReference type="SUPFAM" id="SSF51905">
    <property type="entry name" value="FAD/NAD(P)-binding domain"/>
    <property type="match status" value="1"/>
</dbReference>
<sequence length="490" mass="51291">MSSGRAIVVGSGPNGLAGAVTLARAGLAVTVFERSEHIGGGAATRELTLSGFHHDVGSAVHPMAVHSEFFRRFGLDQRVELLTPELSYGHALGDAAQKGGATAALAWRDLERTAKGLGPDASTWRRLLWPLAADADRVAEVIGGSFLPPPHLVVALRLGLRGLEQGSQLWNTAFMTDAAPALLTGVIAHTNKRLPALGAAAPGLVLAAFAHARGWPVPRGGSGAITQALVDDLRAHGGRVETGVEIEDIAELADADVVLLDITPRAFAKIAGERLPAPYLAAMRAFRYGDGIAKVDFALSDPVPWAAAELRDAVTIHAGGTRADIARSEGEVASGRLPEHPYLLLSQPTVIDATRAPEGKHVLWAYSHVPAGSEADRTEAITAEIERFAPGFRDTVLASTATSARELELMDPNFIGGDIASGATSTLQLVARPLPRRSPWRTPLPGVYLCGGSTAPGPGVHGQSGWQAARLAVKELHIASSDPLLSTQPI</sequence>